<sequence>MEDEGRDFISNLPQDILKRILSLLPLEEAVRTTAFSNAWRTLWLPDLVTCHGLEAEEELKQIIALLSKSYETHKIWKLCLSYKMGNNEVIAMATKGVKQELHLDFSKKEKESMNFVLKLKHACPVSHSDLKMLHFRSVNNFGKHLVSALFSNSMFLENLELQNCSGLQSLDIEANDSLESLKLLNCPDLVNISVSARNLRSFWYQGVLPNYVQLQNSSDLVEVMFDLRHGFARSDFDFEDVISFLNSIKEIEILTISSWLLECLCSGGVIFSRLEFKFNKLKELNWIVDSNMNKTKRDSLACFLNICPSLEKLTVKIDPGLNSVEFPISNLYWHEPHLWLDDETVKSNTFQLENLKIVEFWGYKSEEDELILIRLLLDKANMLETVTVTSPDNHSWEFAKIPQPRQKQTLKTNNNTSVSNLLQKQNAVFSLFRTLFLRVCGEINVVLCPDQKSGFSSLSTFWF</sequence>
<evidence type="ECO:0000313" key="2">
    <source>
        <dbReference type="EMBL" id="OMO97120.1"/>
    </source>
</evidence>
<protein>
    <recommendedName>
        <fullName evidence="1">F-box domain-containing protein</fullName>
    </recommendedName>
</protein>
<dbReference type="InterPro" id="IPR053772">
    <property type="entry name" value="At1g61320/At1g61330-like"/>
</dbReference>
<accession>A0A1R3JQP5</accession>
<dbReference type="InterPro" id="IPR055357">
    <property type="entry name" value="LRR_At1g61320_AtMIF1"/>
</dbReference>
<comment type="caution">
    <text evidence="2">The sequence shown here is derived from an EMBL/GenBank/DDBJ whole genome shotgun (WGS) entry which is preliminary data.</text>
</comment>
<dbReference type="PANTHER" id="PTHR34145:SF28">
    <property type="entry name" value="F-BOX DOMAIN-CONTAINING PROTEIN"/>
    <property type="match status" value="1"/>
</dbReference>
<dbReference type="STRING" id="93759.A0A1R3JQP5"/>
<dbReference type="Proteomes" id="UP000187203">
    <property type="component" value="Unassembled WGS sequence"/>
</dbReference>
<gene>
    <name evidence="2" type="ORF">COLO4_14872</name>
</gene>
<reference evidence="3" key="1">
    <citation type="submission" date="2013-09" db="EMBL/GenBank/DDBJ databases">
        <title>Corchorus olitorius genome sequencing.</title>
        <authorList>
            <person name="Alam M."/>
            <person name="Haque M.S."/>
            <person name="Islam M.S."/>
            <person name="Emdad E.M."/>
            <person name="Islam M.M."/>
            <person name="Ahmed B."/>
            <person name="Halim A."/>
            <person name="Hossen Q.M.M."/>
            <person name="Hossain M.Z."/>
            <person name="Ahmed R."/>
            <person name="Khan M.M."/>
            <person name="Islam R."/>
            <person name="Rashid M.M."/>
            <person name="Khan S.A."/>
            <person name="Rahman M.S."/>
            <person name="Alam M."/>
            <person name="Yahiya A.S."/>
            <person name="Khan M.S."/>
            <person name="Azam M.S."/>
            <person name="Haque T."/>
            <person name="Lashkar M.Z.H."/>
            <person name="Akhand A.I."/>
            <person name="Morshed G."/>
            <person name="Roy S."/>
            <person name="Uddin K.S."/>
            <person name="Rabeya T."/>
            <person name="Hossain A.S."/>
            <person name="Chowdhury A."/>
            <person name="Snigdha A.R."/>
            <person name="Mortoza M.S."/>
            <person name="Matin S.A."/>
            <person name="Hoque S.M.E."/>
            <person name="Islam M.K."/>
            <person name="Roy D.K."/>
            <person name="Haider R."/>
            <person name="Moosa M.M."/>
            <person name="Elias S.M."/>
            <person name="Hasan A.M."/>
            <person name="Jahan S."/>
            <person name="Shafiuddin M."/>
            <person name="Mahmood N."/>
            <person name="Shommy N.S."/>
        </authorList>
    </citation>
    <scope>NUCLEOTIDE SEQUENCE [LARGE SCALE GENOMIC DNA]</scope>
    <source>
        <strain evidence="3">cv. O-4</strain>
    </source>
</reference>
<dbReference type="SUPFAM" id="SSF81383">
    <property type="entry name" value="F-box domain"/>
    <property type="match status" value="1"/>
</dbReference>
<organism evidence="2 3">
    <name type="scientific">Corchorus olitorius</name>
    <dbReference type="NCBI Taxonomy" id="93759"/>
    <lineage>
        <taxon>Eukaryota</taxon>
        <taxon>Viridiplantae</taxon>
        <taxon>Streptophyta</taxon>
        <taxon>Embryophyta</taxon>
        <taxon>Tracheophyta</taxon>
        <taxon>Spermatophyta</taxon>
        <taxon>Magnoliopsida</taxon>
        <taxon>eudicotyledons</taxon>
        <taxon>Gunneridae</taxon>
        <taxon>Pentapetalae</taxon>
        <taxon>rosids</taxon>
        <taxon>malvids</taxon>
        <taxon>Malvales</taxon>
        <taxon>Malvaceae</taxon>
        <taxon>Grewioideae</taxon>
        <taxon>Apeibeae</taxon>
        <taxon>Corchorus</taxon>
    </lineage>
</organism>
<proteinExistence type="predicted"/>
<dbReference type="PANTHER" id="PTHR34145">
    <property type="entry name" value="OS02G0105600 PROTEIN"/>
    <property type="match status" value="1"/>
</dbReference>
<evidence type="ECO:0000259" key="1">
    <source>
        <dbReference type="PROSITE" id="PS50181"/>
    </source>
</evidence>
<keyword evidence="3" id="KW-1185">Reference proteome</keyword>
<dbReference type="InterPro" id="IPR032675">
    <property type="entry name" value="LRR_dom_sf"/>
</dbReference>
<dbReference type="Gene3D" id="3.80.10.10">
    <property type="entry name" value="Ribonuclease Inhibitor"/>
    <property type="match status" value="1"/>
</dbReference>
<dbReference type="EMBL" id="AWUE01015471">
    <property type="protein sequence ID" value="OMO97120.1"/>
    <property type="molecule type" value="Genomic_DNA"/>
</dbReference>
<dbReference type="OrthoDB" id="976179at2759"/>
<dbReference type="InterPro" id="IPR036047">
    <property type="entry name" value="F-box-like_dom_sf"/>
</dbReference>
<dbReference type="AlphaFoldDB" id="A0A1R3JQP5"/>
<evidence type="ECO:0000313" key="3">
    <source>
        <dbReference type="Proteomes" id="UP000187203"/>
    </source>
</evidence>
<dbReference type="PROSITE" id="PS50181">
    <property type="entry name" value="FBOX"/>
    <property type="match status" value="1"/>
</dbReference>
<dbReference type="InterPro" id="IPR001810">
    <property type="entry name" value="F-box_dom"/>
</dbReference>
<dbReference type="Pfam" id="PF23622">
    <property type="entry name" value="LRR_At1g61320_AtMIF1"/>
    <property type="match status" value="1"/>
</dbReference>
<feature type="domain" description="F-box" evidence="1">
    <location>
        <begin position="6"/>
        <end position="42"/>
    </location>
</feature>
<dbReference type="Pfam" id="PF00646">
    <property type="entry name" value="F-box"/>
    <property type="match status" value="1"/>
</dbReference>
<name>A0A1R3JQP5_9ROSI</name>